<dbReference type="PANTHER" id="PTHR22983">
    <property type="entry name" value="PROTEIN KINASE RELATED"/>
    <property type="match status" value="1"/>
</dbReference>
<dbReference type="GO" id="GO:0005524">
    <property type="term" value="F:ATP binding"/>
    <property type="evidence" value="ECO:0007669"/>
    <property type="project" value="UniProtKB-KW"/>
</dbReference>
<dbReference type="Proteomes" id="UP000277204">
    <property type="component" value="Unassembled WGS sequence"/>
</dbReference>
<proteinExistence type="predicted"/>
<keyword evidence="2" id="KW-0723">Serine/threonine-protein kinase</keyword>
<evidence type="ECO:0000256" key="7">
    <source>
        <dbReference type="ARBA" id="ARBA00047899"/>
    </source>
</evidence>
<evidence type="ECO:0000256" key="2">
    <source>
        <dbReference type="ARBA" id="ARBA00022527"/>
    </source>
</evidence>
<gene>
    <name evidence="9" type="ORF">SMRZ_LOCUS382</name>
</gene>
<evidence type="ECO:0000256" key="5">
    <source>
        <dbReference type="ARBA" id="ARBA00022777"/>
    </source>
</evidence>
<dbReference type="STRING" id="48269.A0A183L9A7"/>
<dbReference type="EC" id="2.7.11.1" evidence="1"/>
<keyword evidence="6" id="KW-0067">ATP-binding</keyword>
<protein>
    <recommendedName>
        <fullName evidence="1">non-specific serine/threonine protein kinase</fullName>
        <ecNumber evidence="1">2.7.11.1</ecNumber>
    </recommendedName>
</protein>
<dbReference type="GO" id="GO:0005737">
    <property type="term" value="C:cytoplasm"/>
    <property type="evidence" value="ECO:0007669"/>
    <property type="project" value="TreeGrafter"/>
</dbReference>
<dbReference type="InterPro" id="IPR011009">
    <property type="entry name" value="Kinase-like_dom_sf"/>
</dbReference>
<evidence type="ECO:0000256" key="6">
    <source>
        <dbReference type="ARBA" id="ARBA00022840"/>
    </source>
</evidence>
<dbReference type="PANTHER" id="PTHR22983:SF6">
    <property type="entry name" value="SERINE_THREONINE-PROTEIN KINASE 36"/>
    <property type="match status" value="1"/>
</dbReference>
<evidence type="ECO:0000256" key="8">
    <source>
        <dbReference type="ARBA" id="ARBA00048679"/>
    </source>
</evidence>
<dbReference type="InterPro" id="IPR000719">
    <property type="entry name" value="Prot_kinase_dom"/>
</dbReference>
<dbReference type="GO" id="GO:0007224">
    <property type="term" value="P:smoothened signaling pathway"/>
    <property type="evidence" value="ECO:0007669"/>
    <property type="project" value="TreeGrafter"/>
</dbReference>
<evidence type="ECO:0000313" key="10">
    <source>
        <dbReference type="Proteomes" id="UP000277204"/>
    </source>
</evidence>
<evidence type="ECO:0000313" key="9">
    <source>
        <dbReference type="EMBL" id="VDO47699.1"/>
    </source>
</evidence>
<keyword evidence="10" id="KW-1185">Reference proteome</keyword>
<keyword evidence="5" id="KW-0418">Kinase</keyword>
<dbReference type="GO" id="GO:0004674">
    <property type="term" value="F:protein serine/threonine kinase activity"/>
    <property type="evidence" value="ECO:0007669"/>
    <property type="project" value="UniProtKB-KW"/>
</dbReference>
<name>A0A183L9A7_9TREM</name>
<organism evidence="9 10">
    <name type="scientific">Schistosoma margrebowiei</name>
    <dbReference type="NCBI Taxonomy" id="48269"/>
    <lineage>
        <taxon>Eukaryota</taxon>
        <taxon>Metazoa</taxon>
        <taxon>Spiralia</taxon>
        <taxon>Lophotrochozoa</taxon>
        <taxon>Platyhelminthes</taxon>
        <taxon>Trematoda</taxon>
        <taxon>Digenea</taxon>
        <taxon>Strigeidida</taxon>
        <taxon>Schistosomatoidea</taxon>
        <taxon>Schistosomatidae</taxon>
        <taxon>Schistosoma</taxon>
    </lineage>
</organism>
<dbReference type="AlphaFoldDB" id="A0A183L9A7"/>
<dbReference type="EMBL" id="UZAI01000071">
    <property type="protein sequence ID" value="VDO47699.1"/>
    <property type="molecule type" value="Genomic_DNA"/>
</dbReference>
<keyword evidence="3" id="KW-0808">Transferase</keyword>
<comment type="catalytic activity">
    <reaction evidence="7">
        <text>L-threonyl-[protein] + ATP = O-phospho-L-threonyl-[protein] + ADP + H(+)</text>
        <dbReference type="Rhea" id="RHEA:46608"/>
        <dbReference type="Rhea" id="RHEA-COMP:11060"/>
        <dbReference type="Rhea" id="RHEA-COMP:11605"/>
        <dbReference type="ChEBI" id="CHEBI:15378"/>
        <dbReference type="ChEBI" id="CHEBI:30013"/>
        <dbReference type="ChEBI" id="CHEBI:30616"/>
        <dbReference type="ChEBI" id="CHEBI:61977"/>
        <dbReference type="ChEBI" id="CHEBI:456216"/>
        <dbReference type="EC" id="2.7.11.1"/>
    </reaction>
</comment>
<keyword evidence="4" id="KW-0547">Nucleotide-binding</keyword>
<evidence type="ECO:0000256" key="4">
    <source>
        <dbReference type="ARBA" id="ARBA00022741"/>
    </source>
</evidence>
<evidence type="ECO:0000256" key="3">
    <source>
        <dbReference type="ARBA" id="ARBA00022679"/>
    </source>
</evidence>
<dbReference type="Gene3D" id="1.10.510.10">
    <property type="entry name" value="Transferase(Phosphotransferase) domain 1"/>
    <property type="match status" value="1"/>
</dbReference>
<comment type="catalytic activity">
    <reaction evidence="8">
        <text>L-seryl-[protein] + ATP = O-phospho-L-seryl-[protein] + ADP + H(+)</text>
        <dbReference type="Rhea" id="RHEA:17989"/>
        <dbReference type="Rhea" id="RHEA-COMP:9863"/>
        <dbReference type="Rhea" id="RHEA-COMP:11604"/>
        <dbReference type="ChEBI" id="CHEBI:15378"/>
        <dbReference type="ChEBI" id="CHEBI:29999"/>
        <dbReference type="ChEBI" id="CHEBI:30616"/>
        <dbReference type="ChEBI" id="CHEBI:83421"/>
        <dbReference type="ChEBI" id="CHEBI:456216"/>
        <dbReference type="EC" id="2.7.11.1"/>
    </reaction>
</comment>
<accession>A0A183L9A7</accession>
<dbReference type="SUPFAM" id="SSF56112">
    <property type="entry name" value="Protein kinase-like (PK-like)"/>
    <property type="match status" value="1"/>
</dbReference>
<sequence>MGLECYTVLECIGEGSFGRVFRGRRKETGQVVAITDYAEGDLFQIIEDDGRLSEETGTPLYMAPEIIEEKPYDHTADLWLVVEFLSYTY</sequence>
<dbReference type="PROSITE" id="PS50011">
    <property type="entry name" value="PROTEIN_KINASE_DOM"/>
    <property type="match status" value="1"/>
</dbReference>
<reference evidence="9 10" key="1">
    <citation type="submission" date="2018-11" db="EMBL/GenBank/DDBJ databases">
        <authorList>
            <consortium name="Pathogen Informatics"/>
        </authorList>
    </citation>
    <scope>NUCLEOTIDE SEQUENCE [LARGE SCALE GENOMIC DNA]</scope>
    <source>
        <strain evidence="9 10">Zambia</strain>
    </source>
</reference>
<evidence type="ECO:0000256" key="1">
    <source>
        <dbReference type="ARBA" id="ARBA00012513"/>
    </source>
</evidence>
<dbReference type="Gene3D" id="3.30.200.20">
    <property type="entry name" value="Phosphorylase Kinase, domain 1"/>
    <property type="match status" value="1"/>
</dbReference>